<protein>
    <submittedName>
        <fullName evidence="9">Uncharacterized protein</fullName>
    </submittedName>
</protein>
<accession>A0ABQ6N9C4</accession>
<dbReference type="SUPFAM" id="SSF48371">
    <property type="entry name" value="ARM repeat"/>
    <property type="match status" value="1"/>
</dbReference>
<dbReference type="EMBL" id="BRYB01006195">
    <property type="protein sequence ID" value="GMI51604.1"/>
    <property type="molecule type" value="Genomic_DNA"/>
</dbReference>
<proteinExistence type="inferred from homology"/>
<evidence type="ECO:0000256" key="7">
    <source>
        <dbReference type="ARBA" id="ARBA00023242"/>
    </source>
</evidence>
<evidence type="ECO:0000313" key="9">
    <source>
        <dbReference type="EMBL" id="GMI51604.1"/>
    </source>
</evidence>
<sequence length="1131" mass="118868">MSALLQQIESALTDLYSPSVPASRRTEIEAQLLSFKTETPNAWAAALEFLRGEHASLQLQFYAASIVDHYARPHVFDKLPPAEQSELLEQTLQTLQLKHPLLHPSAASKLTVGYVRLCLASTPAPPQVPPPLTKLFADLSSPTSPDHHVVSAAVLAALLVEYASLSLTSPLRGSRRRAATQALRAIVLPALPPVLASLVSPASPHEKSGLVQEHALRALGTVLSYPKEYKITRTMDITPLISLPLLQSLFSLASLPPPPTPPSPLAPLALEAVNEIIAANRWPAGAARDFALLICEQALSLVEAAAPAAAALPDEHLAQLTNFLVLFAERHLRAALEAPGFDAPAFLLRAATFCFALPGAAQLTASLAVWVKVAEFLEASEGAGAFLEQNERGLTGVLEAAVRAATFRHSGGRLAELDGGEVCFPALGEGGGAEEEEEPDGAGKEEADNGTVIDDAMDFALRESELGLLLSEVSVMTKLLSSLSKAATVAAFAAVSSLLNESLADLSAALADPAAGAGRAEKLCWDACVALRLLSTSLAAAAVFWGSEQYFPQFQELSASLVQFCSSLTTSRAWQSSPTIPHLITFINLSLGSLHTTLWAWSPQSPGILAAAGNFSVQLLGLCSGFFAEAAVLPAPFEVSLAFCELLRSVSGAVQFHADALPASEAFEAASVAAATAGMAYAPNVSVAQSSLLMKAAVNLTFSAGFQQSRGKSAQPLFAAQSAQFSAVVMQNLCQDLLKNLTLSKQLAATNPSDTRSIVPLATGIHRSCTALAAICAECNAMGADGRACLQAQLQVVIGDLLECSTIYTGMSVGGGGTAAINNASSSILLLLLSIMDALGRDLGVAFKTTCLSRLTSAFDREVGSNQLSPSLIGVVKALFKMLSSIFSERGAALDELASESCGLIAMKLAPLCKDPAAAPELLGGLLGVVHVILGTHFKAFTVTAMEGDGPATVSPVGAAHPLFGGGGGGLGLKKRVTRFKSEEKYERVRALLDIFLFSVQCEGLPPAVVGKGVKLLRDLGDTVGLFKLAEFQTRLSASFVSVLLKDLLEMGQPSIVDEMSSLLFEIATVDMPGFFATLLPTIINSMNIGNAEKQTVLDSWNSSEVTKHSFEQNANEFLSEFRYYTSATSP</sequence>
<dbReference type="InterPro" id="IPR040016">
    <property type="entry name" value="XPO6"/>
</dbReference>
<keyword evidence="5" id="KW-0963">Cytoplasm</keyword>
<evidence type="ECO:0000256" key="1">
    <source>
        <dbReference type="ARBA" id="ARBA00004123"/>
    </source>
</evidence>
<dbReference type="PANTHER" id="PTHR21452">
    <property type="entry name" value="EXPORTIN-6"/>
    <property type="match status" value="1"/>
</dbReference>
<comment type="caution">
    <text evidence="9">The sequence shown here is derived from an EMBL/GenBank/DDBJ whole genome shotgun (WGS) entry which is preliminary data.</text>
</comment>
<dbReference type="Proteomes" id="UP001165060">
    <property type="component" value="Unassembled WGS sequence"/>
</dbReference>
<keyword evidence="6" id="KW-0653">Protein transport</keyword>
<feature type="region of interest" description="Disordered" evidence="8">
    <location>
        <begin position="428"/>
        <end position="449"/>
    </location>
</feature>
<comment type="subcellular location">
    <subcellularLocation>
        <location evidence="2">Cytoplasm</location>
    </subcellularLocation>
    <subcellularLocation>
        <location evidence="1">Nucleus</location>
    </subcellularLocation>
</comment>
<evidence type="ECO:0000256" key="5">
    <source>
        <dbReference type="ARBA" id="ARBA00022490"/>
    </source>
</evidence>
<dbReference type="InterPro" id="IPR011989">
    <property type="entry name" value="ARM-like"/>
</dbReference>
<dbReference type="PANTHER" id="PTHR21452:SF4">
    <property type="entry name" value="EXPORTIN-6"/>
    <property type="match status" value="1"/>
</dbReference>
<keyword evidence="7" id="KW-0539">Nucleus</keyword>
<evidence type="ECO:0000256" key="4">
    <source>
        <dbReference type="ARBA" id="ARBA00022448"/>
    </source>
</evidence>
<name>A0ABQ6N9C4_9STRA</name>
<organism evidence="9 10">
    <name type="scientific">Tetraparma gracilis</name>
    <dbReference type="NCBI Taxonomy" id="2962635"/>
    <lineage>
        <taxon>Eukaryota</taxon>
        <taxon>Sar</taxon>
        <taxon>Stramenopiles</taxon>
        <taxon>Ochrophyta</taxon>
        <taxon>Bolidophyceae</taxon>
        <taxon>Parmales</taxon>
        <taxon>Triparmaceae</taxon>
        <taxon>Tetraparma</taxon>
    </lineage>
</organism>
<comment type="similarity">
    <text evidence="3">Belongs to the exportin family.</text>
</comment>
<evidence type="ECO:0000256" key="6">
    <source>
        <dbReference type="ARBA" id="ARBA00022927"/>
    </source>
</evidence>
<evidence type="ECO:0000256" key="8">
    <source>
        <dbReference type="SAM" id="MobiDB-lite"/>
    </source>
</evidence>
<evidence type="ECO:0000313" key="10">
    <source>
        <dbReference type="Proteomes" id="UP001165060"/>
    </source>
</evidence>
<dbReference type="InterPro" id="IPR016024">
    <property type="entry name" value="ARM-type_fold"/>
</dbReference>
<reference evidence="9 10" key="1">
    <citation type="journal article" date="2023" name="Commun. Biol.">
        <title>Genome analysis of Parmales, the sister group of diatoms, reveals the evolutionary specialization of diatoms from phago-mixotrophs to photoautotrophs.</title>
        <authorList>
            <person name="Ban H."/>
            <person name="Sato S."/>
            <person name="Yoshikawa S."/>
            <person name="Yamada K."/>
            <person name="Nakamura Y."/>
            <person name="Ichinomiya M."/>
            <person name="Sato N."/>
            <person name="Blanc-Mathieu R."/>
            <person name="Endo H."/>
            <person name="Kuwata A."/>
            <person name="Ogata H."/>
        </authorList>
    </citation>
    <scope>NUCLEOTIDE SEQUENCE [LARGE SCALE GENOMIC DNA]</scope>
</reference>
<evidence type="ECO:0000256" key="3">
    <source>
        <dbReference type="ARBA" id="ARBA00009466"/>
    </source>
</evidence>
<gene>
    <name evidence="9" type="ORF">TeGR_g4758</name>
</gene>
<keyword evidence="10" id="KW-1185">Reference proteome</keyword>
<evidence type="ECO:0000256" key="2">
    <source>
        <dbReference type="ARBA" id="ARBA00004496"/>
    </source>
</evidence>
<dbReference type="Gene3D" id="1.25.10.10">
    <property type="entry name" value="Leucine-rich Repeat Variant"/>
    <property type="match status" value="1"/>
</dbReference>
<keyword evidence="4" id="KW-0813">Transport</keyword>